<sequence>MVCKEDVVSWFKSLKSHTRIDVMCNLFNLCLPFELRFLGTCLEDLGKRDFHDLRTTETGANNPSELSSPDLQCISDKRARTKLALHISLLHSCNYACSNGYYKILANVEEVNSLIKCNGVSSADDEVLEELLLIYTLALNHPAFTFEQKLFLGEVFTKLQQEEERRHCVKRTRSVQGSMGMEAIDKLPMQDEPRKIINMTRMYTSKIVRLQYKFATQSTYGLTYPPCVSPEQLPAHAVSTSTHVNPAALTGDPLMSMPDPLVGYLPYSLMAGYHPTMVMPPPPPDSRTSSPCQSNSPSRAGSPGRPKHLPAFTRPPPTMDLMPKCGSVDQQVRMMTDDELRERGFNNQSITQLRTLETKLQATNGYNLPSKKLPTPSEPDPHADLSFTQGGPLRRYNSVDGPLNPPPFYYHPCLTSPSCLCVVGYHPHNKLPQLDHRMRNVGLDHSSTSDSASDHSPPDTPSLSTANDKGPPPGPVEGWGEEPLEERRAAGLGRARGGGRSSRSNPPGIQTLPRGRGHNPPHRRRDGNVANGALDDRKVFSAGESGGGGVAFPYSTTPFLPPNQFIHYPSFSSQGVFRLPFHHPNGEMLYHPLPPPTGQPFLPTRPAPPPHLPFSPLVPPPKISCYNCGSQNH</sequence>
<gene>
    <name evidence="4" type="ORF">g.14060</name>
</gene>
<proteinExistence type="predicted"/>
<dbReference type="AlphaFoldDB" id="A0A1B6LM83"/>
<organism evidence="4">
    <name type="scientific">Graphocephala atropunctata</name>
    <dbReference type="NCBI Taxonomy" id="36148"/>
    <lineage>
        <taxon>Eukaryota</taxon>
        <taxon>Metazoa</taxon>
        <taxon>Ecdysozoa</taxon>
        <taxon>Arthropoda</taxon>
        <taxon>Hexapoda</taxon>
        <taxon>Insecta</taxon>
        <taxon>Pterygota</taxon>
        <taxon>Neoptera</taxon>
        <taxon>Paraneoptera</taxon>
        <taxon>Hemiptera</taxon>
        <taxon>Auchenorrhyncha</taxon>
        <taxon>Membracoidea</taxon>
        <taxon>Cicadellidae</taxon>
        <taxon>Cicadellinae</taxon>
        <taxon>Cicadellini</taxon>
        <taxon>Graphocephala</taxon>
    </lineage>
</organism>
<name>A0A1B6LM83_9HEMI</name>
<dbReference type="InterPro" id="IPR058599">
    <property type="entry name" value="PHAT_Smg/ZCCHC2-like"/>
</dbReference>
<feature type="region of interest" description="Disordered" evidence="1">
    <location>
        <begin position="441"/>
        <end position="534"/>
    </location>
</feature>
<feature type="domain" description="SMAUG/ZCCHC2-like PHAT" evidence="3">
    <location>
        <begin position="53"/>
        <end position="163"/>
    </location>
</feature>
<dbReference type="PANTHER" id="PTHR16195:SF16">
    <property type="entry name" value="ZINC FINGER CCHC DOMAIN-CONTAINING PROTEIN 14"/>
    <property type="match status" value="1"/>
</dbReference>
<evidence type="ECO:0000256" key="1">
    <source>
        <dbReference type="SAM" id="MobiDB-lite"/>
    </source>
</evidence>
<evidence type="ECO:0008006" key="5">
    <source>
        <dbReference type="Google" id="ProtNLM"/>
    </source>
</evidence>
<dbReference type="InterPro" id="IPR042344">
    <property type="entry name" value="ZCCHC14"/>
</dbReference>
<evidence type="ECO:0000313" key="4">
    <source>
        <dbReference type="EMBL" id="JAT24776.1"/>
    </source>
</evidence>
<feature type="region of interest" description="Disordered" evidence="1">
    <location>
        <begin position="278"/>
        <end position="322"/>
    </location>
</feature>
<evidence type="ECO:0000259" key="3">
    <source>
        <dbReference type="Pfam" id="PF26034"/>
    </source>
</evidence>
<dbReference type="InterPro" id="IPR057327">
    <property type="entry name" value="Vts1_dom"/>
</dbReference>
<dbReference type="Pfam" id="PF25479">
    <property type="entry name" value="Vts1"/>
    <property type="match status" value="1"/>
</dbReference>
<dbReference type="Pfam" id="PF26034">
    <property type="entry name" value="PHAT_SMAUG"/>
    <property type="match status" value="1"/>
</dbReference>
<feature type="region of interest" description="Disordered" evidence="1">
    <location>
        <begin position="365"/>
        <end position="399"/>
    </location>
</feature>
<feature type="compositionally biased region" description="Basic residues" evidence="1">
    <location>
        <begin position="515"/>
        <end position="525"/>
    </location>
</feature>
<feature type="non-terminal residue" evidence="4">
    <location>
        <position position="633"/>
    </location>
</feature>
<feature type="domain" description="RNA-binding protein vts1-like alpha-helical" evidence="2">
    <location>
        <begin position="4"/>
        <end position="48"/>
    </location>
</feature>
<dbReference type="PANTHER" id="PTHR16195">
    <property type="entry name" value="ZINC FINGER CCHC DOMAIN CONTAINING PROTEIN"/>
    <property type="match status" value="1"/>
</dbReference>
<accession>A0A1B6LM83</accession>
<reference evidence="4" key="1">
    <citation type="submission" date="2015-11" db="EMBL/GenBank/DDBJ databases">
        <title>De novo transcriptome assembly of four potential Pierce s Disease insect vectors from Arizona vineyards.</title>
        <authorList>
            <person name="Tassone E.E."/>
        </authorList>
    </citation>
    <scope>NUCLEOTIDE SEQUENCE</scope>
</reference>
<dbReference type="EMBL" id="GEBQ01015201">
    <property type="protein sequence ID" value="JAT24776.1"/>
    <property type="molecule type" value="Transcribed_RNA"/>
</dbReference>
<feature type="compositionally biased region" description="Polar residues" evidence="1">
    <location>
        <begin position="286"/>
        <end position="299"/>
    </location>
</feature>
<evidence type="ECO:0000259" key="2">
    <source>
        <dbReference type="Pfam" id="PF25479"/>
    </source>
</evidence>
<protein>
    <recommendedName>
        <fullName evidence="5">Zinc finger CCHC domain-containing protein 2</fullName>
    </recommendedName>
</protein>